<dbReference type="AlphaFoldDB" id="A0A336NF89"/>
<sequence>MKNVAETAAASSGQALTTAKEAKMTAETASSVAGDAKETALRALADVNDLKQSVDHVKKYS</sequence>
<feature type="region of interest" description="Disordered" evidence="1">
    <location>
        <begin position="1"/>
        <end position="35"/>
    </location>
</feature>
<name>A0A336NF89_BARGR</name>
<dbReference type="RefSeq" id="WP_114648115.1">
    <property type="nucleotide sequence ID" value="NZ_UFTD01000005.1"/>
</dbReference>
<proteinExistence type="predicted"/>
<gene>
    <name evidence="2" type="ORF">NCTC12860_02132</name>
</gene>
<evidence type="ECO:0000256" key="1">
    <source>
        <dbReference type="SAM" id="MobiDB-lite"/>
    </source>
</evidence>
<dbReference type="Proteomes" id="UP000253846">
    <property type="component" value="Unassembled WGS sequence"/>
</dbReference>
<protein>
    <submittedName>
        <fullName evidence="2">Uncharacterized protein</fullName>
    </submittedName>
</protein>
<evidence type="ECO:0000313" key="3">
    <source>
        <dbReference type="Proteomes" id="UP000253846"/>
    </source>
</evidence>
<dbReference type="EMBL" id="UFTD01000005">
    <property type="protein sequence ID" value="SSZ40971.1"/>
    <property type="molecule type" value="Genomic_DNA"/>
</dbReference>
<evidence type="ECO:0000313" key="2">
    <source>
        <dbReference type="EMBL" id="SSZ40971.1"/>
    </source>
</evidence>
<accession>A0A336NF89</accession>
<reference evidence="2 3" key="1">
    <citation type="submission" date="2018-06" db="EMBL/GenBank/DDBJ databases">
        <authorList>
            <consortium name="Pathogen Informatics"/>
            <person name="Doyle S."/>
        </authorList>
    </citation>
    <scope>NUCLEOTIDE SEQUENCE [LARGE SCALE GENOMIC DNA]</scope>
    <source>
        <strain evidence="2 3">NCTC12860</strain>
    </source>
</reference>
<organism evidence="2 3">
    <name type="scientific">Bartonella grahamii</name>
    <dbReference type="NCBI Taxonomy" id="33045"/>
    <lineage>
        <taxon>Bacteria</taxon>
        <taxon>Pseudomonadati</taxon>
        <taxon>Pseudomonadota</taxon>
        <taxon>Alphaproteobacteria</taxon>
        <taxon>Hyphomicrobiales</taxon>
        <taxon>Bartonellaceae</taxon>
        <taxon>Bartonella</taxon>
    </lineage>
</organism>